<dbReference type="SMART" id="SM00462">
    <property type="entry name" value="PTB"/>
    <property type="match status" value="1"/>
</dbReference>
<dbReference type="AlphaFoldDB" id="A0ABD6ESH3"/>
<evidence type="ECO:0000313" key="4">
    <source>
        <dbReference type="Proteomes" id="UP001608902"/>
    </source>
</evidence>
<protein>
    <recommendedName>
        <fullName evidence="2">PID domain-containing protein</fullName>
    </recommendedName>
</protein>
<dbReference type="Proteomes" id="UP001608902">
    <property type="component" value="Unassembled WGS sequence"/>
</dbReference>
<feature type="region of interest" description="Disordered" evidence="1">
    <location>
        <begin position="241"/>
        <end position="279"/>
    </location>
</feature>
<dbReference type="InterPro" id="IPR011993">
    <property type="entry name" value="PH-like_dom_sf"/>
</dbReference>
<dbReference type="InterPro" id="IPR006020">
    <property type="entry name" value="PTB/PI_dom"/>
</dbReference>
<sequence length="468" mass="51804">MWRMTSKGKEIYNTIKRSLSTTSSSVLNGLGPSGSGHGGNQMRYIGGSSNNKRWIHPSDILLNGRVEYSLKMLGFTEVSEPKGTQVVRDAIRAIRFQLQVNRGITGHSGAKLKKVDLQISVDGLTVIDSKTKMILHKYPLHKISFCADDKQDKRVFSFIANADGPRKHECFVFLSEKLAEQITLTVGEAFDLAYQRFLEKNGRDLENRKQIIALKKRVVELEAENKSLREQLAVALKFNKTQQEDAPVPSLPSSPMPREPPPGLTVASLGTGDKPSSSFPVPVIPPPPPSLRKAHNGQSTTRAILNEVGSNHPEIGPKLENLHVDKIEDIYDDDFDPRADERKRAAEEAKKDKFGLDPFGEEFISTKLNGEQNMNSEKEKEEEPTAEQYEKMLDLVDKKLDEMREGFALGRLSVGDTGDSARDFQNAYATLPGSMNQDASHAKESEAAPVDHAAIPNNSLSDSSNRPS</sequence>
<comment type="caution">
    <text evidence="3">The sequence shown here is derived from an EMBL/GenBank/DDBJ whole genome shotgun (WGS) entry which is preliminary data.</text>
</comment>
<feature type="region of interest" description="Disordered" evidence="1">
    <location>
        <begin position="365"/>
        <end position="388"/>
    </location>
</feature>
<evidence type="ECO:0000259" key="2">
    <source>
        <dbReference type="PROSITE" id="PS01179"/>
    </source>
</evidence>
<dbReference type="PANTHER" id="PTHR11232">
    <property type="entry name" value="PHOSPHOTYROSINE INTERACTION DOMAIN-CONTAINING FAMILY MEMBER"/>
    <property type="match status" value="1"/>
</dbReference>
<dbReference type="CDD" id="cd01273">
    <property type="entry name" value="PTB_CED-6"/>
    <property type="match status" value="1"/>
</dbReference>
<dbReference type="Gene3D" id="2.30.29.30">
    <property type="entry name" value="Pleckstrin-homology domain (PH domain)/Phosphotyrosine-binding domain (PTB)"/>
    <property type="match status" value="1"/>
</dbReference>
<gene>
    <name evidence="3" type="ORF">AB6A40_006687</name>
</gene>
<name>A0ABD6ESH3_9BILA</name>
<dbReference type="PROSITE" id="PS01179">
    <property type="entry name" value="PID"/>
    <property type="match status" value="1"/>
</dbReference>
<accession>A0ABD6ESH3</accession>
<keyword evidence="4" id="KW-1185">Reference proteome</keyword>
<feature type="compositionally biased region" description="Pro residues" evidence="1">
    <location>
        <begin position="249"/>
        <end position="263"/>
    </location>
</feature>
<feature type="domain" description="PID" evidence="2">
    <location>
        <begin position="66"/>
        <end position="200"/>
    </location>
</feature>
<dbReference type="Pfam" id="PF00640">
    <property type="entry name" value="PID"/>
    <property type="match status" value="1"/>
</dbReference>
<dbReference type="EMBL" id="JBGFUD010004897">
    <property type="protein sequence ID" value="MFH4979978.1"/>
    <property type="molecule type" value="Genomic_DNA"/>
</dbReference>
<feature type="region of interest" description="Disordered" evidence="1">
    <location>
        <begin position="428"/>
        <end position="468"/>
    </location>
</feature>
<feature type="compositionally biased region" description="Polar residues" evidence="1">
    <location>
        <begin position="456"/>
        <end position="468"/>
    </location>
</feature>
<proteinExistence type="predicted"/>
<evidence type="ECO:0000313" key="3">
    <source>
        <dbReference type="EMBL" id="MFH4979978.1"/>
    </source>
</evidence>
<dbReference type="SUPFAM" id="SSF50729">
    <property type="entry name" value="PH domain-like"/>
    <property type="match status" value="1"/>
</dbReference>
<feature type="compositionally biased region" description="Basic and acidic residues" evidence="1">
    <location>
        <begin position="376"/>
        <end position="388"/>
    </location>
</feature>
<feature type="compositionally biased region" description="Polar residues" evidence="1">
    <location>
        <begin position="366"/>
        <end position="375"/>
    </location>
</feature>
<evidence type="ECO:0000256" key="1">
    <source>
        <dbReference type="SAM" id="MobiDB-lite"/>
    </source>
</evidence>
<reference evidence="3 4" key="1">
    <citation type="submission" date="2024-08" db="EMBL/GenBank/DDBJ databases">
        <title>Gnathostoma spinigerum genome.</title>
        <authorList>
            <person name="Gonzalez-Bertolin B."/>
            <person name="Monzon S."/>
            <person name="Zaballos A."/>
            <person name="Jimenez P."/>
            <person name="Dekumyoy P."/>
            <person name="Varona S."/>
            <person name="Cuesta I."/>
            <person name="Sumanam S."/>
            <person name="Adisakwattana P."/>
            <person name="Gasser R.B."/>
            <person name="Hernandez-Gonzalez A."/>
            <person name="Young N.D."/>
            <person name="Perteguer M.J."/>
        </authorList>
    </citation>
    <scope>NUCLEOTIDE SEQUENCE [LARGE SCALE GENOMIC DNA]</scope>
    <source>
        <strain evidence="3">AL3</strain>
        <tissue evidence="3">Liver</tissue>
    </source>
</reference>
<dbReference type="PANTHER" id="PTHR11232:SF77">
    <property type="entry name" value="GULP PTB DOMAIN CONTAINING ENGULFMENT ADAPTOR 1"/>
    <property type="match status" value="1"/>
</dbReference>
<organism evidence="3 4">
    <name type="scientific">Gnathostoma spinigerum</name>
    <dbReference type="NCBI Taxonomy" id="75299"/>
    <lineage>
        <taxon>Eukaryota</taxon>
        <taxon>Metazoa</taxon>
        <taxon>Ecdysozoa</taxon>
        <taxon>Nematoda</taxon>
        <taxon>Chromadorea</taxon>
        <taxon>Rhabditida</taxon>
        <taxon>Spirurina</taxon>
        <taxon>Gnathostomatomorpha</taxon>
        <taxon>Gnathostomatoidea</taxon>
        <taxon>Gnathostomatidae</taxon>
        <taxon>Gnathostoma</taxon>
    </lineage>
</organism>
<dbReference type="InterPro" id="IPR051133">
    <property type="entry name" value="Adapter_Engulfment-Domain"/>
</dbReference>